<proteinExistence type="inferred from homology"/>
<evidence type="ECO:0000259" key="5">
    <source>
        <dbReference type="Pfam" id="PF00465"/>
    </source>
</evidence>
<feature type="domain" description="Fe-containing alcohol dehydrogenase-like C-terminal" evidence="6">
    <location>
        <begin position="220"/>
        <end position="404"/>
    </location>
</feature>
<dbReference type="AlphaFoldDB" id="A0A2A4WYK2"/>
<dbReference type="EMBL" id="NVUL01000076">
    <property type="protein sequence ID" value="PCI75390.1"/>
    <property type="molecule type" value="Genomic_DNA"/>
</dbReference>
<sequence>MHRSMATNPSSAAGTGIEFNYSELKNVFAGASAPAALACLVKRLGAQRVLLVASNSLSQLTDDFAALQAALGSNFAGLFHDIGSHTPRSDVMRTLEVAREADADLLVSLGGGSIIDACKVVQLAIDQGVTSQAQLIEYAQYGDGTRGSKYADFSLFKGDPKIRQVAIPTTLSGAEFSNNAGVLNTEISAKEGYRGIDLCPQSIIYDPQLSVHTPQWLWLSTAIRSLDHAIEGYCSADSHPFLDGHFLHAMRLFASSLPECKHDPTNLSARSLNQHAVWLACCGLGTVSHGASHGIGYILGSLCEVPHGHTSCVMLPAVLTWNAKQQASRQEAINDALGNKTQNAADSVKALVASLGLPTSLRDVNVTLDQLPGIAERAAKHPVVRNNPRKINDASDVMEILELAW</sequence>
<comment type="cofactor">
    <cofactor evidence="1">
        <name>Fe cation</name>
        <dbReference type="ChEBI" id="CHEBI:24875"/>
    </cofactor>
</comment>
<dbReference type="Pfam" id="PF00465">
    <property type="entry name" value="Fe-ADH"/>
    <property type="match status" value="1"/>
</dbReference>
<dbReference type="GO" id="GO:0046872">
    <property type="term" value="F:metal ion binding"/>
    <property type="evidence" value="ECO:0007669"/>
    <property type="project" value="InterPro"/>
</dbReference>
<dbReference type="Gene3D" id="1.20.1090.10">
    <property type="entry name" value="Dehydroquinate synthase-like - alpha domain"/>
    <property type="match status" value="1"/>
</dbReference>
<comment type="similarity">
    <text evidence="2">Belongs to the iron-containing alcohol dehydrogenase family.</text>
</comment>
<feature type="domain" description="Alcohol dehydrogenase iron-type/glycerol dehydrogenase GldA" evidence="5">
    <location>
        <begin position="26"/>
        <end position="207"/>
    </location>
</feature>
<evidence type="ECO:0000256" key="1">
    <source>
        <dbReference type="ARBA" id="ARBA00001962"/>
    </source>
</evidence>
<evidence type="ECO:0000259" key="6">
    <source>
        <dbReference type="Pfam" id="PF25137"/>
    </source>
</evidence>
<dbReference type="InterPro" id="IPR018211">
    <property type="entry name" value="ADH_Fe_CS"/>
</dbReference>
<dbReference type="SUPFAM" id="SSF56796">
    <property type="entry name" value="Dehydroquinate synthase-like"/>
    <property type="match status" value="1"/>
</dbReference>
<evidence type="ECO:0000313" key="8">
    <source>
        <dbReference type="Proteomes" id="UP000218767"/>
    </source>
</evidence>
<protein>
    <submittedName>
        <fullName evidence="7">Alcohol dehydrogenase</fullName>
    </submittedName>
</protein>
<dbReference type="Proteomes" id="UP000218767">
    <property type="component" value="Unassembled WGS sequence"/>
</dbReference>
<reference evidence="8" key="1">
    <citation type="submission" date="2017-08" db="EMBL/GenBank/DDBJ databases">
        <title>A dynamic microbial community with high functional redundancy inhabits the cold, oxic subseafloor aquifer.</title>
        <authorList>
            <person name="Tully B.J."/>
            <person name="Wheat C.G."/>
            <person name="Glazer B.T."/>
            <person name="Huber J.A."/>
        </authorList>
    </citation>
    <scope>NUCLEOTIDE SEQUENCE [LARGE SCALE GENOMIC DNA]</scope>
</reference>
<organism evidence="7 8">
    <name type="scientific">SAR86 cluster bacterium</name>
    <dbReference type="NCBI Taxonomy" id="2030880"/>
    <lineage>
        <taxon>Bacteria</taxon>
        <taxon>Pseudomonadati</taxon>
        <taxon>Pseudomonadota</taxon>
        <taxon>Gammaproteobacteria</taxon>
        <taxon>SAR86 cluster</taxon>
    </lineage>
</organism>
<evidence type="ECO:0000256" key="3">
    <source>
        <dbReference type="ARBA" id="ARBA00023002"/>
    </source>
</evidence>
<evidence type="ECO:0000256" key="4">
    <source>
        <dbReference type="ARBA" id="ARBA00023027"/>
    </source>
</evidence>
<dbReference type="Gene3D" id="3.40.50.1970">
    <property type="match status" value="1"/>
</dbReference>
<name>A0A2A4WYK2_9GAMM</name>
<dbReference type="PANTHER" id="PTHR11496:SF102">
    <property type="entry name" value="ALCOHOL DEHYDROGENASE 4"/>
    <property type="match status" value="1"/>
</dbReference>
<dbReference type="GO" id="GO:0004022">
    <property type="term" value="F:alcohol dehydrogenase (NAD+) activity"/>
    <property type="evidence" value="ECO:0007669"/>
    <property type="project" value="TreeGrafter"/>
</dbReference>
<keyword evidence="4" id="KW-0520">NAD</keyword>
<comment type="caution">
    <text evidence="7">The sequence shown here is derived from an EMBL/GenBank/DDBJ whole genome shotgun (WGS) entry which is preliminary data.</text>
</comment>
<evidence type="ECO:0000256" key="2">
    <source>
        <dbReference type="ARBA" id="ARBA00007358"/>
    </source>
</evidence>
<dbReference type="PANTHER" id="PTHR11496">
    <property type="entry name" value="ALCOHOL DEHYDROGENASE"/>
    <property type="match status" value="1"/>
</dbReference>
<dbReference type="InterPro" id="IPR001670">
    <property type="entry name" value="ADH_Fe/GldA"/>
</dbReference>
<dbReference type="InterPro" id="IPR056798">
    <property type="entry name" value="ADH_Fe_C"/>
</dbReference>
<gene>
    <name evidence="7" type="ORF">COB20_13070</name>
</gene>
<dbReference type="PROSITE" id="PS00060">
    <property type="entry name" value="ADH_IRON_2"/>
    <property type="match status" value="1"/>
</dbReference>
<accession>A0A2A4WYK2</accession>
<dbReference type="CDD" id="cd08192">
    <property type="entry name" value="MAR-like"/>
    <property type="match status" value="1"/>
</dbReference>
<dbReference type="InterPro" id="IPR039697">
    <property type="entry name" value="Alcohol_dehydrogenase_Fe"/>
</dbReference>
<evidence type="ECO:0000313" key="7">
    <source>
        <dbReference type="EMBL" id="PCI75390.1"/>
    </source>
</evidence>
<dbReference type="Pfam" id="PF25137">
    <property type="entry name" value="ADH_Fe_C"/>
    <property type="match status" value="1"/>
</dbReference>
<keyword evidence="3" id="KW-0560">Oxidoreductase</keyword>